<protein>
    <submittedName>
        <fullName evidence="1">Uncharacterized protein</fullName>
    </submittedName>
</protein>
<reference evidence="1 2" key="1">
    <citation type="submission" date="2018-04" db="EMBL/GenBank/DDBJ databases">
        <title>Novel Campyloabacter and Helicobacter Species and Strains.</title>
        <authorList>
            <person name="Mannion A.J."/>
            <person name="Shen Z."/>
            <person name="Fox J.G."/>
        </authorList>
    </citation>
    <scope>NUCLEOTIDE SEQUENCE [LARGE SCALE GENOMIC DNA]</scope>
    <source>
        <strain evidence="1 2">MIT 98-6070</strain>
    </source>
</reference>
<evidence type="ECO:0000313" key="2">
    <source>
        <dbReference type="Proteomes" id="UP000256599"/>
    </source>
</evidence>
<dbReference type="Proteomes" id="UP000256599">
    <property type="component" value="Unassembled WGS sequence"/>
</dbReference>
<proteinExistence type="predicted"/>
<organism evidence="1 2">
    <name type="scientific">Helicobacter marmotae</name>
    <dbReference type="NCBI Taxonomy" id="152490"/>
    <lineage>
        <taxon>Bacteria</taxon>
        <taxon>Pseudomonadati</taxon>
        <taxon>Campylobacterota</taxon>
        <taxon>Epsilonproteobacteria</taxon>
        <taxon>Campylobacterales</taxon>
        <taxon>Helicobacteraceae</taxon>
        <taxon>Helicobacter</taxon>
    </lineage>
</organism>
<dbReference type="Gene3D" id="3.40.50.2000">
    <property type="entry name" value="Glycogen Phosphorylase B"/>
    <property type="match status" value="1"/>
</dbReference>
<gene>
    <name evidence="1" type="ORF">CQA63_08155</name>
</gene>
<dbReference type="EMBL" id="NXLR01000019">
    <property type="protein sequence ID" value="RDU59096.1"/>
    <property type="molecule type" value="Genomic_DNA"/>
</dbReference>
<accession>A0A3D8I288</accession>
<sequence>MSTLQAKSSHSEIQSLIKTLHVIKAQDIALLYATPNGSALMIELIGTIRDKLYAQLSSGQVCGVEFFYILLFIPRSFGGDTPIHAPITPIEIDTRFEVFMQLSKENLFAQSNGDTENLLFIELYILSKALMNMHDFEGIIREYIMLVSLIDINLPLSLEHTHFIVETFENLNVSMPLLIHALKAQQDVQVYFTYPPQARRSILNWQLHCFWNVGVYFNHNQWLELYPLWKDMFYTLLERGDVEGIDEAMYMQFFIYHICGNNFHHQEQWREFCADIDRVAARHYEAFAKMQGIYGVKMHQDSQNSQNKGKKTIAFLRDRLVANSPYKVEYSLLSNLMNDNAFKEAYQVKIYTMKLLEKSVDDEGIINSYRQLGIEVVDVVSHLNTKGFYNSHLQKALCIKTALNNDNVEILISPNNGYGISDFILASRSAPLQIYYSHGNFVYDLPCIDYKMTHICQNKLHITHEGYEFLGVPVKMQERFYNPPLSTKEKQEICQIRERFPKDSILLGSIGRLMKLYSIEYWECVIDIMHSFPQSHYLACGGGNSKLICDVIYKVCPKEAEIFLERVHFMGYVDSKIYGHIIDIWLDSFPLEQGESRIEYAAKGGLNLVMSKQDKQSRFDTLCALIEEWRLIPHKDGSPKTQEECQSLLSLTHEEYMPFVAFSKQEYKDKAKALLQAYASNDKACIDKWRGIIKTLLALNDELRISKGVSAFKAIMSLPPK</sequence>
<name>A0A3D8I288_9HELI</name>
<keyword evidence="2" id="KW-1185">Reference proteome</keyword>
<evidence type="ECO:0000313" key="1">
    <source>
        <dbReference type="EMBL" id="RDU59096.1"/>
    </source>
</evidence>
<comment type="caution">
    <text evidence="1">The sequence shown here is derived from an EMBL/GenBank/DDBJ whole genome shotgun (WGS) entry which is preliminary data.</text>
</comment>
<dbReference type="OrthoDB" id="9815673at2"/>
<dbReference type="AlphaFoldDB" id="A0A3D8I288"/>